<gene>
    <name evidence="6" type="ordered locus">Hoch_2432</name>
</gene>
<evidence type="ECO:0000313" key="7">
    <source>
        <dbReference type="Proteomes" id="UP000001880"/>
    </source>
</evidence>
<evidence type="ECO:0000256" key="2">
    <source>
        <dbReference type="ARBA" id="ARBA00022803"/>
    </source>
</evidence>
<dbReference type="EMBL" id="CP001804">
    <property type="protein sequence ID" value="ACY14969.1"/>
    <property type="molecule type" value="Genomic_DNA"/>
</dbReference>
<evidence type="ECO:0000256" key="5">
    <source>
        <dbReference type="SAM" id="SignalP"/>
    </source>
</evidence>
<dbReference type="Pfam" id="PF14559">
    <property type="entry name" value="TPR_19"/>
    <property type="match status" value="1"/>
</dbReference>
<dbReference type="InterPro" id="IPR051012">
    <property type="entry name" value="CellSynth/LPSAsmb/PSIAsmb"/>
</dbReference>
<dbReference type="PANTHER" id="PTHR45586">
    <property type="entry name" value="TPR REPEAT-CONTAINING PROTEIN PA4667"/>
    <property type="match status" value="1"/>
</dbReference>
<dbReference type="InterPro" id="IPR019734">
    <property type="entry name" value="TPR_rpt"/>
</dbReference>
<organism evidence="6 7">
    <name type="scientific">Haliangium ochraceum (strain DSM 14365 / JCM 11303 / SMP-2)</name>
    <dbReference type="NCBI Taxonomy" id="502025"/>
    <lineage>
        <taxon>Bacteria</taxon>
        <taxon>Pseudomonadati</taxon>
        <taxon>Myxococcota</taxon>
        <taxon>Polyangia</taxon>
        <taxon>Haliangiales</taxon>
        <taxon>Kofleriaceae</taxon>
        <taxon>Haliangium</taxon>
    </lineage>
</organism>
<name>D0LJC2_HALO1</name>
<feature type="signal peptide" evidence="5">
    <location>
        <begin position="1"/>
        <end position="27"/>
    </location>
</feature>
<dbReference type="KEGG" id="hoh:Hoch_2432"/>
<evidence type="ECO:0000256" key="3">
    <source>
        <dbReference type="PROSITE-ProRule" id="PRU00339"/>
    </source>
</evidence>
<feature type="region of interest" description="Disordered" evidence="4">
    <location>
        <begin position="371"/>
        <end position="391"/>
    </location>
</feature>
<dbReference type="HOGENOM" id="CLU_637385_0_0_7"/>
<proteinExistence type="predicted"/>
<evidence type="ECO:0000313" key="6">
    <source>
        <dbReference type="EMBL" id="ACY14969.1"/>
    </source>
</evidence>
<dbReference type="SMART" id="SM00028">
    <property type="entry name" value="TPR"/>
    <property type="match status" value="4"/>
</dbReference>
<keyword evidence="1" id="KW-0677">Repeat</keyword>
<keyword evidence="2 3" id="KW-0802">TPR repeat</keyword>
<dbReference type="PROSITE" id="PS50005">
    <property type="entry name" value="TPR"/>
    <property type="match status" value="1"/>
</dbReference>
<dbReference type="RefSeq" id="WP_012827577.1">
    <property type="nucleotide sequence ID" value="NC_013440.1"/>
</dbReference>
<feature type="chain" id="PRO_5003011300" evidence="5">
    <location>
        <begin position="28"/>
        <end position="430"/>
    </location>
</feature>
<dbReference type="Gene3D" id="1.25.40.10">
    <property type="entry name" value="Tetratricopeptide repeat domain"/>
    <property type="match status" value="2"/>
</dbReference>
<dbReference type="eggNOG" id="COG0457">
    <property type="taxonomic scope" value="Bacteria"/>
</dbReference>
<reference evidence="6 7" key="1">
    <citation type="journal article" date="2010" name="Stand. Genomic Sci.">
        <title>Complete genome sequence of Haliangium ochraceum type strain (SMP-2).</title>
        <authorList>
            <consortium name="US DOE Joint Genome Institute (JGI-PGF)"/>
            <person name="Ivanova N."/>
            <person name="Daum C."/>
            <person name="Lang E."/>
            <person name="Abt B."/>
            <person name="Kopitz M."/>
            <person name="Saunders E."/>
            <person name="Lapidus A."/>
            <person name="Lucas S."/>
            <person name="Glavina Del Rio T."/>
            <person name="Nolan M."/>
            <person name="Tice H."/>
            <person name="Copeland A."/>
            <person name="Cheng J.F."/>
            <person name="Chen F."/>
            <person name="Bruce D."/>
            <person name="Goodwin L."/>
            <person name="Pitluck S."/>
            <person name="Mavromatis K."/>
            <person name="Pati A."/>
            <person name="Mikhailova N."/>
            <person name="Chen A."/>
            <person name="Palaniappan K."/>
            <person name="Land M."/>
            <person name="Hauser L."/>
            <person name="Chang Y.J."/>
            <person name="Jeffries C.D."/>
            <person name="Detter J.C."/>
            <person name="Brettin T."/>
            <person name="Rohde M."/>
            <person name="Goker M."/>
            <person name="Bristow J."/>
            <person name="Markowitz V."/>
            <person name="Eisen J.A."/>
            <person name="Hugenholtz P."/>
            <person name="Kyrpides N.C."/>
            <person name="Klenk H.P."/>
        </authorList>
    </citation>
    <scope>NUCLEOTIDE SEQUENCE [LARGE SCALE GENOMIC DNA]</scope>
    <source>
        <strain evidence="7">DSM 14365 / CIP 107738 / JCM 11303 / AJ 13395 / SMP-2</strain>
    </source>
</reference>
<accession>D0LJC2</accession>
<dbReference type="Pfam" id="PF13174">
    <property type="entry name" value="TPR_6"/>
    <property type="match status" value="1"/>
</dbReference>
<dbReference type="OrthoDB" id="479590at2"/>
<evidence type="ECO:0000256" key="4">
    <source>
        <dbReference type="SAM" id="MobiDB-lite"/>
    </source>
</evidence>
<evidence type="ECO:0000256" key="1">
    <source>
        <dbReference type="ARBA" id="ARBA00022737"/>
    </source>
</evidence>
<dbReference type="Proteomes" id="UP000001880">
    <property type="component" value="Chromosome"/>
</dbReference>
<feature type="repeat" description="TPR" evidence="3">
    <location>
        <begin position="182"/>
        <end position="215"/>
    </location>
</feature>
<keyword evidence="7" id="KW-1185">Reference proteome</keyword>
<dbReference type="SUPFAM" id="SSF48452">
    <property type="entry name" value="TPR-like"/>
    <property type="match status" value="1"/>
</dbReference>
<dbReference type="AlphaFoldDB" id="D0LJC2"/>
<sequence length="430" mass="46771">MSGRRGRALVPLSALCLALALPAAADAQSRRYPPPAEDADEDADAAPRSRFWERVVAPQAETYHLRLAAAHSLLATGDGAANAEKALAHARAAVALLPEHPRAHWLSAVAAERLGDWEACARDYVRVAELDPEFAPAYLPEGRLGDWALDLGLALCKARSGAYEAAISHLQRIAGRGDADAADAYLHLGSAYMALGRLHEAIDVLELAGRQARRDPMVDYALAAAYDRSEMPDQARHYLRRARARNASLALFDAHARFAPAEERLFQLGLSYAERDEHAAALLAFRRYLDQHDGPWQARGRAHATELAAALRRATAVSLSENDDGTRAAASAAVHAAQPALQRCVAPLPTLLFRVRVAILDRRHARNGVDIEVVDPEPQPPRSASEREARAQSVDDAVRCIERELLSLAPPALRPASGRVLELRFPLIAW</sequence>
<dbReference type="PANTHER" id="PTHR45586:SF1">
    <property type="entry name" value="LIPOPOLYSACCHARIDE ASSEMBLY PROTEIN B"/>
    <property type="match status" value="1"/>
</dbReference>
<keyword evidence="5" id="KW-0732">Signal</keyword>
<dbReference type="STRING" id="502025.Hoch_2432"/>
<dbReference type="InterPro" id="IPR011990">
    <property type="entry name" value="TPR-like_helical_dom_sf"/>
</dbReference>
<protein>
    <submittedName>
        <fullName evidence="6">Tetratricopeptide TPR_2 repeat protein</fullName>
    </submittedName>
</protein>